<organism evidence="2">
    <name type="scientific">viral metagenome</name>
    <dbReference type="NCBI Taxonomy" id="1070528"/>
    <lineage>
        <taxon>unclassified sequences</taxon>
        <taxon>metagenomes</taxon>
        <taxon>organismal metagenomes</taxon>
    </lineage>
</organism>
<evidence type="ECO:0000313" key="2">
    <source>
        <dbReference type="EMBL" id="QHT02179.1"/>
    </source>
</evidence>
<dbReference type="AlphaFoldDB" id="A0A6C0CET6"/>
<feature type="transmembrane region" description="Helical" evidence="1">
    <location>
        <begin position="204"/>
        <end position="224"/>
    </location>
</feature>
<feature type="transmembrane region" description="Helical" evidence="1">
    <location>
        <begin position="262"/>
        <end position="281"/>
    </location>
</feature>
<evidence type="ECO:0000256" key="1">
    <source>
        <dbReference type="SAM" id="Phobius"/>
    </source>
</evidence>
<dbReference type="EMBL" id="MN739391">
    <property type="protein sequence ID" value="QHT02179.1"/>
    <property type="molecule type" value="Genomic_DNA"/>
</dbReference>
<protein>
    <submittedName>
        <fullName evidence="2">Uncharacterized protein</fullName>
    </submittedName>
</protein>
<name>A0A6C0CET6_9ZZZZ</name>
<feature type="transmembrane region" description="Helical" evidence="1">
    <location>
        <begin position="119"/>
        <end position="140"/>
    </location>
</feature>
<reference evidence="2" key="1">
    <citation type="journal article" date="2020" name="Nature">
        <title>Giant virus diversity and host interactions through global metagenomics.</title>
        <authorList>
            <person name="Schulz F."/>
            <person name="Roux S."/>
            <person name="Paez-Espino D."/>
            <person name="Jungbluth S."/>
            <person name="Walsh D.A."/>
            <person name="Denef V.J."/>
            <person name="McMahon K.D."/>
            <person name="Konstantinidis K.T."/>
            <person name="Eloe-Fadrosh E.A."/>
            <person name="Kyrpides N.C."/>
            <person name="Woyke T."/>
        </authorList>
    </citation>
    <scope>NUCLEOTIDE SEQUENCE</scope>
    <source>
        <strain evidence="2">GVMAG-M-3300020565-3</strain>
    </source>
</reference>
<accession>A0A6C0CET6</accession>
<sequence>MIPTLPVALAAPIAYEPIDEETLKGRYLYTHKYNDVKEDDLRNIRAFYNKPRRPDIDDKIGLMSADIDIYNNGDDGDGGDGAAGAVAYSFDDIKSKINRFENDPNSPIEAFEIRFEDRLVFIITTFFIRYAAISIIQRGIDTNLVKSFYEGFIYYGAIYIIFFWFIVLFINIDNNYTVGYLDLNGLINYIRSLFYYFFMGTNGISRLLIHSLLILVIIIIPIILNIKYEKTKDPLNVDADADSDADAIERIKPLTLEERTKLSKAISLFTLLIWILTSIIATKF</sequence>
<keyword evidence="1" id="KW-0472">Membrane</keyword>
<keyword evidence="1" id="KW-0812">Transmembrane</keyword>
<feature type="transmembrane region" description="Helical" evidence="1">
    <location>
        <begin position="152"/>
        <end position="172"/>
    </location>
</feature>
<keyword evidence="1" id="KW-1133">Transmembrane helix</keyword>
<proteinExistence type="predicted"/>